<sequence length="212" mass="24059">MKLTHWKAILLAYRHVETILERELGAANLDPAYRDHLSPGAMDAMSRDLVVEIEKLRIALGTDLRSDDVEKVLQPFAFLLDEKVLGRLANDDAQHWPLLQLRVFGLDSGGDLFYELADTCLRRQDTAPLLFEMLHFCLTAGFTGRYVGHPARLREYREQLVARIPRPEAIAPQAAAEEAGPPPTLYDFPWRYYAVTLAIIVTLPVVLWHLSN</sequence>
<evidence type="ECO:0000256" key="1">
    <source>
        <dbReference type="SAM" id="Phobius"/>
    </source>
</evidence>
<dbReference type="InterPro" id="IPR017732">
    <property type="entry name" value="T4/T6SS_DotU"/>
</dbReference>
<feature type="domain" description="Type IV / VI secretion system DotU" evidence="2">
    <location>
        <begin position="34"/>
        <end position="203"/>
    </location>
</feature>
<evidence type="ECO:0000313" key="3">
    <source>
        <dbReference type="EMBL" id="QSQ16460.1"/>
    </source>
</evidence>
<feature type="transmembrane region" description="Helical" evidence="1">
    <location>
        <begin position="190"/>
        <end position="210"/>
    </location>
</feature>
<protein>
    <submittedName>
        <fullName evidence="3">DotU family type IV/VI secretion system protein</fullName>
    </submittedName>
</protein>
<evidence type="ECO:0000313" key="4">
    <source>
        <dbReference type="Proteomes" id="UP000663090"/>
    </source>
</evidence>
<keyword evidence="1" id="KW-1133">Transmembrane helix</keyword>
<name>A0ABX7NCE6_9BACT</name>
<dbReference type="RefSeq" id="WP_206718119.1">
    <property type="nucleotide sequence ID" value="NZ_CP071091.1"/>
</dbReference>
<dbReference type="Pfam" id="PF09850">
    <property type="entry name" value="DotU"/>
    <property type="match status" value="1"/>
</dbReference>
<gene>
    <name evidence="3" type="ORF">JY572_10600</name>
</gene>
<keyword evidence="1" id="KW-0472">Membrane</keyword>
<evidence type="ECO:0000259" key="2">
    <source>
        <dbReference type="Pfam" id="PF09850"/>
    </source>
</evidence>
<accession>A0ABX7NCE6</accession>
<organism evidence="3 4">
    <name type="scientific">Myxococcus landrumensis</name>
    <dbReference type="NCBI Taxonomy" id="2813577"/>
    <lineage>
        <taxon>Bacteria</taxon>
        <taxon>Pseudomonadati</taxon>
        <taxon>Myxococcota</taxon>
        <taxon>Myxococcia</taxon>
        <taxon>Myxococcales</taxon>
        <taxon>Cystobacterineae</taxon>
        <taxon>Myxococcaceae</taxon>
        <taxon>Myxococcus</taxon>
    </lineage>
</organism>
<dbReference type="Gene3D" id="1.25.40.590">
    <property type="entry name" value="Type IV / VI secretion system, DotU"/>
    <property type="match status" value="1"/>
</dbReference>
<dbReference type="EMBL" id="CP071091">
    <property type="protein sequence ID" value="QSQ16460.1"/>
    <property type="molecule type" value="Genomic_DNA"/>
</dbReference>
<dbReference type="InterPro" id="IPR038522">
    <property type="entry name" value="T4/T6SS_DotU_sf"/>
</dbReference>
<dbReference type="Proteomes" id="UP000663090">
    <property type="component" value="Chromosome"/>
</dbReference>
<reference evidence="3 4" key="1">
    <citation type="submission" date="2021-02" db="EMBL/GenBank/DDBJ databases">
        <title>De Novo genome assembly of isolated myxobacteria.</title>
        <authorList>
            <person name="Stevens D.C."/>
        </authorList>
    </citation>
    <scope>NUCLEOTIDE SEQUENCE [LARGE SCALE GENOMIC DNA]</scope>
    <source>
        <strain evidence="3 4">SCHIC003</strain>
    </source>
</reference>
<keyword evidence="4" id="KW-1185">Reference proteome</keyword>
<proteinExistence type="predicted"/>
<keyword evidence="1" id="KW-0812">Transmembrane</keyword>